<dbReference type="CDD" id="cd07153">
    <property type="entry name" value="Fur_like"/>
    <property type="match status" value="1"/>
</dbReference>
<evidence type="ECO:0000256" key="4">
    <source>
        <dbReference type="ARBA" id="ARBA00023015"/>
    </source>
</evidence>
<organism evidence="7 8">
    <name type="scientific">Nocardioides yefusunii</name>
    <dbReference type="NCBI Taxonomy" id="2500546"/>
    <lineage>
        <taxon>Bacteria</taxon>
        <taxon>Bacillati</taxon>
        <taxon>Actinomycetota</taxon>
        <taxon>Actinomycetes</taxon>
        <taxon>Propionibacteriales</taxon>
        <taxon>Nocardioidaceae</taxon>
        <taxon>Nocardioides</taxon>
    </lineage>
</organism>
<keyword evidence="3" id="KW-0862">Zinc</keyword>
<dbReference type="Gene3D" id="3.30.1490.190">
    <property type="match status" value="1"/>
</dbReference>
<dbReference type="RefSeq" id="WP_128219453.1">
    <property type="nucleotide sequence ID" value="NZ_CP034929.1"/>
</dbReference>
<keyword evidence="6" id="KW-0804">Transcription</keyword>
<gene>
    <name evidence="7" type="ORF">ACFPWU_04460</name>
</gene>
<comment type="caution">
    <text evidence="7">The sequence shown here is derived from an EMBL/GenBank/DDBJ whole genome shotgun (WGS) entry which is preliminary data.</text>
</comment>
<name>A0ABW1QTU4_9ACTN</name>
<evidence type="ECO:0000313" key="8">
    <source>
        <dbReference type="Proteomes" id="UP001596098"/>
    </source>
</evidence>
<accession>A0ABW1QTU4</accession>
<evidence type="ECO:0000256" key="1">
    <source>
        <dbReference type="ARBA" id="ARBA00007957"/>
    </source>
</evidence>
<dbReference type="InterPro" id="IPR043135">
    <property type="entry name" value="Fur_C"/>
</dbReference>
<evidence type="ECO:0000256" key="3">
    <source>
        <dbReference type="ARBA" id="ARBA00022833"/>
    </source>
</evidence>
<dbReference type="PANTHER" id="PTHR33202:SF7">
    <property type="entry name" value="FERRIC UPTAKE REGULATION PROTEIN"/>
    <property type="match status" value="1"/>
</dbReference>
<dbReference type="EMBL" id="JBHSQI010000002">
    <property type="protein sequence ID" value="MFC6152921.1"/>
    <property type="molecule type" value="Genomic_DNA"/>
</dbReference>
<dbReference type="InterPro" id="IPR036390">
    <property type="entry name" value="WH_DNA-bd_sf"/>
</dbReference>
<dbReference type="Gene3D" id="1.10.10.10">
    <property type="entry name" value="Winged helix-like DNA-binding domain superfamily/Winged helix DNA-binding domain"/>
    <property type="match status" value="1"/>
</dbReference>
<sequence>MPDELASRLRGKGYRLTPQRQLVLGAVEALGHATPDEVRDHLEGAVNTSTVYRSLEVLEELGLVRHTHLSDRAPTYHSAREAEHFHLVCRRCRRVTSVAPGDAVVFVEQLRAQQGFVTDVGHLTIFGECVDCDAPVEADDADADAHSHVH</sequence>
<keyword evidence="5" id="KW-0238">DNA-binding</keyword>
<evidence type="ECO:0000256" key="5">
    <source>
        <dbReference type="ARBA" id="ARBA00023125"/>
    </source>
</evidence>
<proteinExistence type="inferred from homology"/>
<dbReference type="InterPro" id="IPR002481">
    <property type="entry name" value="FUR"/>
</dbReference>
<protein>
    <submittedName>
        <fullName evidence="7">Fur family transcriptional regulator</fullName>
    </submittedName>
</protein>
<dbReference type="Pfam" id="PF01475">
    <property type="entry name" value="FUR"/>
    <property type="match status" value="1"/>
</dbReference>
<evidence type="ECO:0000313" key="7">
    <source>
        <dbReference type="EMBL" id="MFC6152921.1"/>
    </source>
</evidence>
<keyword evidence="2" id="KW-0678">Repressor</keyword>
<reference evidence="8" key="1">
    <citation type="journal article" date="2019" name="Int. J. Syst. Evol. Microbiol.">
        <title>The Global Catalogue of Microorganisms (GCM) 10K type strain sequencing project: providing services to taxonomists for standard genome sequencing and annotation.</title>
        <authorList>
            <consortium name="The Broad Institute Genomics Platform"/>
            <consortium name="The Broad Institute Genome Sequencing Center for Infectious Disease"/>
            <person name="Wu L."/>
            <person name="Ma J."/>
        </authorList>
    </citation>
    <scope>NUCLEOTIDE SEQUENCE [LARGE SCALE GENOMIC DNA]</scope>
    <source>
        <strain evidence="8">DFY28</strain>
    </source>
</reference>
<dbReference type="PANTHER" id="PTHR33202">
    <property type="entry name" value="ZINC UPTAKE REGULATION PROTEIN"/>
    <property type="match status" value="1"/>
</dbReference>
<comment type="similarity">
    <text evidence="1">Belongs to the Fur family.</text>
</comment>
<evidence type="ECO:0000256" key="6">
    <source>
        <dbReference type="ARBA" id="ARBA00023163"/>
    </source>
</evidence>
<dbReference type="InterPro" id="IPR036388">
    <property type="entry name" value="WH-like_DNA-bd_sf"/>
</dbReference>
<keyword evidence="8" id="KW-1185">Reference proteome</keyword>
<dbReference type="SUPFAM" id="SSF46785">
    <property type="entry name" value="Winged helix' DNA-binding domain"/>
    <property type="match status" value="1"/>
</dbReference>
<evidence type="ECO:0000256" key="2">
    <source>
        <dbReference type="ARBA" id="ARBA00022491"/>
    </source>
</evidence>
<keyword evidence="4" id="KW-0805">Transcription regulation</keyword>
<dbReference type="Proteomes" id="UP001596098">
    <property type="component" value="Unassembled WGS sequence"/>
</dbReference>